<evidence type="ECO:0000259" key="2">
    <source>
        <dbReference type="PROSITE" id="PS51925"/>
    </source>
</evidence>
<feature type="region of interest" description="Disordered" evidence="1">
    <location>
        <begin position="132"/>
        <end position="161"/>
    </location>
</feature>
<dbReference type="InterPro" id="IPR019835">
    <property type="entry name" value="SWIB_domain"/>
</dbReference>
<feature type="region of interest" description="Disordered" evidence="1">
    <location>
        <begin position="1"/>
        <end position="41"/>
    </location>
</feature>
<dbReference type="SUPFAM" id="SSF47592">
    <property type="entry name" value="SWIB/MDM2 domain"/>
    <property type="match status" value="1"/>
</dbReference>
<feature type="region of interest" description="Disordered" evidence="1">
    <location>
        <begin position="65"/>
        <end position="85"/>
    </location>
</feature>
<dbReference type="Gene3D" id="1.10.245.10">
    <property type="entry name" value="SWIB/MDM2 domain"/>
    <property type="match status" value="1"/>
</dbReference>
<protein>
    <recommendedName>
        <fullName evidence="2">DM2 domain-containing protein</fullName>
    </recommendedName>
</protein>
<dbReference type="AlphaFoldDB" id="A0A6C0HHC9"/>
<feature type="compositionally biased region" description="Low complexity" evidence="1">
    <location>
        <begin position="8"/>
        <end position="21"/>
    </location>
</feature>
<dbReference type="PROSITE" id="PS51925">
    <property type="entry name" value="SWIB_MDM2"/>
    <property type="match status" value="1"/>
</dbReference>
<reference evidence="3" key="1">
    <citation type="journal article" date="2020" name="Nature">
        <title>Giant virus diversity and host interactions through global metagenomics.</title>
        <authorList>
            <person name="Schulz F."/>
            <person name="Roux S."/>
            <person name="Paez-Espino D."/>
            <person name="Jungbluth S."/>
            <person name="Walsh D.A."/>
            <person name="Denef V.J."/>
            <person name="McMahon K.D."/>
            <person name="Konstantinidis K.T."/>
            <person name="Eloe-Fadrosh E.A."/>
            <person name="Kyrpides N.C."/>
            <person name="Woyke T."/>
        </authorList>
    </citation>
    <scope>NUCLEOTIDE SEQUENCE</scope>
    <source>
        <strain evidence="3">GVMAG-M-3300023184-101</strain>
    </source>
</reference>
<dbReference type="CDD" id="cd10567">
    <property type="entry name" value="SWIB-MDM2_like"/>
    <property type="match status" value="1"/>
</dbReference>
<feature type="compositionally biased region" description="Basic and acidic residues" evidence="1">
    <location>
        <begin position="132"/>
        <end position="141"/>
    </location>
</feature>
<name>A0A6C0HHC9_9ZZZZ</name>
<proteinExistence type="predicted"/>
<dbReference type="InterPro" id="IPR036885">
    <property type="entry name" value="SWIB_MDM2_dom_sf"/>
</dbReference>
<accession>A0A6C0HHC9</accession>
<organism evidence="3">
    <name type="scientific">viral metagenome</name>
    <dbReference type="NCBI Taxonomy" id="1070528"/>
    <lineage>
        <taxon>unclassified sequences</taxon>
        <taxon>metagenomes</taxon>
        <taxon>organismal metagenomes</taxon>
    </lineage>
</organism>
<dbReference type="SMART" id="SM00151">
    <property type="entry name" value="SWIB"/>
    <property type="match status" value="1"/>
</dbReference>
<evidence type="ECO:0000313" key="3">
    <source>
        <dbReference type="EMBL" id="QHT79423.1"/>
    </source>
</evidence>
<dbReference type="PANTHER" id="PTHR13844">
    <property type="entry name" value="SWI/SNF-RELATED MATRIX-ASSOCIATED ACTIN-DEPENDENT REGULATOR OF CHROMATIN SUBFAMILY D"/>
    <property type="match status" value="1"/>
</dbReference>
<dbReference type="InterPro" id="IPR003121">
    <property type="entry name" value="SWIB_MDM2_domain"/>
</dbReference>
<dbReference type="Pfam" id="PF02201">
    <property type="entry name" value="SWIB"/>
    <property type="match status" value="1"/>
</dbReference>
<dbReference type="EMBL" id="MN739949">
    <property type="protein sequence ID" value="QHT79423.1"/>
    <property type="molecule type" value="Genomic_DNA"/>
</dbReference>
<evidence type="ECO:0000256" key="1">
    <source>
        <dbReference type="SAM" id="MobiDB-lite"/>
    </source>
</evidence>
<sequence>MVKTNSKTTATATATESTATAPVQTPVKEQKAPKAPKTPKVVASEVSVSVSAPVAVVADVPATPKKVKAAKAPKVSAPAPAPESVPVPVVAESSPVVADAPQVSNDFSSFSAKLQQVSALLSALKTEFRSLERKSSRELKTATKAGAKKKRKTGNRSPSGFVKPTLISSELATFLGKTQGTEMARTEVTREINAYIRANSLQDKTNGRKINADSKLSSLLKLKADEELTYFNLQRYMSPHFQKAAAALAAAALSTSAVVA</sequence>
<feature type="domain" description="DM2" evidence="2">
    <location>
        <begin position="160"/>
        <end position="243"/>
    </location>
</feature>